<gene>
    <name evidence="1" type="ORF">NUW54_g4501</name>
</gene>
<dbReference type="Proteomes" id="UP001144978">
    <property type="component" value="Unassembled WGS sequence"/>
</dbReference>
<dbReference type="EMBL" id="JANSHE010001036">
    <property type="protein sequence ID" value="KAJ3005082.1"/>
    <property type="molecule type" value="Genomic_DNA"/>
</dbReference>
<name>A0ACC1Q183_9APHY</name>
<protein>
    <submittedName>
        <fullName evidence="1">Uncharacterized protein</fullName>
    </submittedName>
</protein>
<organism evidence="1 2">
    <name type="scientific">Trametes sanguinea</name>
    <dbReference type="NCBI Taxonomy" id="158606"/>
    <lineage>
        <taxon>Eukaryota</taxon>
        <taxon>Fungi</taxon>
        <taxon>Dikarya</taxon>
        <taxon>Basidiomycota</taxon>
        <taxon>Agaricomycotina</taxon>
        <taxon>Agaricomycetes</taxon>
        <taxon>Polyporales</taxon>
        <taxon>Polyporaceae</taxon>
        <taxon>Trametes</taxon>
    </lineage>
</organism>
<evidence type="ECO:0000313" key="2">
    <source>
        <dbReference type="Proteomes" id="UP001144978"/>
    </source>
</evidence>
<comment type="caution">
    <text evidence="1">The sequence shown here is derived from an EMBL/GenBank/DDBJ whole genome shotgun (WGS) entry which is preliminary data.</text>
</comment>
<reference evidence="1" key="1">
    <citation type="submission" date="2022-08" db="EMBL/GenBank/DDBJ databases">
        <title>Genome Sequence of Pycnoporus sanguineus.</title>
        <authorList>
            <person name="Buettner E."/>
        </authorList>
    </citation>
    <scope>NUCLEOTIDE SEQUENCE</scope>
    <source>
        <strain evidence="1">CG-C14</strain>
    </source>
</reference>
<keyword evidence="2" id="KW-1185">Reference proteome</keyword>
<proteinExistence type="predicted"/>
<sequence>MANHHPPHPQFLDVDWPHSHEAPPSQSLQLENEYDIDPSRFSILQNDFQPHGDMERQPQQNAGYGANYGRPFGHLPLVFRDRYIRSFEQMQARSSAPGEAVRPPVVP</sequence>
<evidence type="ECO:0000313" key="1">
    <source>
        <dbReference type="EMBL" id="KAJ3005082.1"/>
    </source>
</evidence>
<accession>A0ACC1Q183</accession>